<evidence type="ECO:0000313" key="1">
    <source>
        <dbReference type="EMBL" id="ADG76195.1"/>
    </source>
</evidence>
<protein>
    <submittedName>
        <fullName evidence="1">Uncharacterized protein</fullName>
    </submittedName>
</protein>
<gene>
    <name evidence="1" type="ordered locus">Cfla_3316</name>
</gene>
<dbReference type="STRING" id="446466.Cfla_3316"/>
<proteinExistence type="predicted"/>
<name>D5UC36_CELFN</name>
<dbReference type="AlphaFoldDB" id="D5UC36"/>
<dbReference type="eggNOG" id="ENOG502Z7PM">
    <property type="taxonomic scope" value="Bacteria"/>
</dbReference>
<organism evidence="1 2">
    <name type="scientific">Cellulomonas flavigena (strain ATCC 482 / DSM 20109 / BCRC 11376 / JCM 18109 / NBRC 3775 / NCIMB 8073 / NRS 134)</name>
    <dbReference type="NCBI Taxonomy" id="446466"/>
    <lineage>
        <taxon>Bacteria</taxon>
        <taxon>Bacillati</taxon>
        <taxon>Actinomycetota</taxon>
        <taxon>Actinomycetes</taxon>
        <taxon>Micrococcales</taxon>
        <taxon>Cellulomonadaceae</taxon>
        <taxon>Cellulomonas</taxon>
    </lineage>
</organism>
<dbReference type="KEGG" id="cfl:Cfla_3316"/>
<reference evidence="1 2" key="1">
    <citation type="journal article" date="2010" name="Stand. Genomic Sci.">
        <title>Complete genome sequence of Cellulomonas flavigena type strain (134).</title>
        <authorList>
            <person name="Abt B."/>
            <person name="Foster B."/>
            <person name="Lapidus A."/>
            <person name="Clum A."/>
            <person name="Sun H."/>
            <person name="Pukall R."/>
            <person name="Lucas S."/>
            <person name="Glavina Del Rio T."/>
            <person name="Nolan M."/>
            <person name="Tice H."/>
            <person name="Cheng J.F."/>
            <person name="Pitluck S."/>
            <person name="Liolios K."/>
            <person name="Ivanova N."/>
            <person name="Mavromatis K."/>
            <person name="Ovchinnikova G."/>
            <person name="Pati A."/>
            <person name="Goodwin L."/>
            <person name="Chen A."/>
            <person name="Palaniappan K."/>
            <person name="Land M."/>
            <person name="Hauser L."/>
            <person name="Chang Y.J."/>
            <person name="Jeffries C.D."/>
            <person name="Rohde M."/>
            <person name="Goker M."/>
            <person name="Woyke T."/>
            <person name="Bristow J."/>
            <person name="Eisen J.A."/>
            <person name="Markowitz V."/>
            <person name="Hugenholtz P."/>
            <person name="Kyrpides N.C."/>
            <person name="Klenk H.P."/>
        </authorList>
    </citation>
    <scope>NUCLEOTIDE SEQUENCE [LARGE SCALE GENOMIC DNA]</scope>
    <source>
        <strain evidence="2">ATCC 482 / DSM 20109 / BCRC 11376 / JCM 18109 / NBRC 3775 / NCIMB 8073 / NRS 134</strain>
    </source>
</reference>
<sequence length="279" mass="29545">MRTPRARALAEDALRDLLAAMGPHGAQITVVGGLNPPLLAPFVEAPHQGTVDIDVVLDLAPVYDRDEQDFGWLESALLSAGFAPATNGPAWRWTVRREGVDVHIDVLCDVLDNQGQELALPGARTVTAMNLMGPSAALADGVRRPVTVLATDDFAETELQVRYAGLGGYLLAKATALLGRQALKDTYDLAFVILHNPGGPRGAGVAARQALPPDREAFFVASLRGALTQLLNVESPALHAYAEQRVRDGMDDDPLTIRLDVAAAARSCLAAFDAAVAAE</sequence>
<accession>D5UC36</accession>
<dbReference type="Proteomes" id="UP000000849">
    <property type="component" value="Chromosome"/>
</dbReference>
<dbReference type="HOGENOM" id="CLU_1076981_0_0_11"/>
<evidence type="ECO:0000313" key="2">
    <source>
        <dbReference type="Proteomes" id="UP000000849"/>
    </source>
</evidence>
<keyword evidence="2" id="KW-1185">Reference proteome</keyword>
<dbReference type="EMBL" id="CP001964">
    <property type="protein sequence ID" value="ADG76195.1"/>
    <property type="molecule type" value="Genomic_DNA"/>
</dbReference>